<protein>
    <submittedName>
        <fullName evidence="2">Uncharacterized protein</fullName>
    </submittedName>
</protein>
<reference evidence="2 3" key="1">
    <citation type="submission" date="2023-05" db="EMBL/GenBank/DDBJ databases">
        <title>B98-5 Cell Line De Novo Hybrid Assembly: An Optical Mapping Approach.</title>
        <authorList>
            <person name="Kananen K."/>
            <person name="Auerbach J.A."/>
            <person name="Kautto E."/>
            <person name="Blachly J.S."/>
        </authorList>
    </citation>
    <scope>NUCLEOTIDE SEQUENCE [LARGE SCALE GENOMIC DNA]</scope>
    <source>
        <strain evidence="2">B95-8</strain>
        <tissue evidence="2">Cell line</tissue>
    </source>
</reference>
<keyword evidence="3" id="KW-1185">Reference proteome</keyword>
<sequence>MFRQKVCKTKSLDPEMVAVFPLTSVEPLRSHLPLKLSLQEAESPPKGNIGNISSNCSPARTAGKCLNICSAGSGVTPGTGDGPAAEGLEQHRIGPSTLRLGFSPAHGPGCLHSLEEILHWGKSGDTECVHLPGVSSLSPLEYGQLSSGHTNTSKKDVTQRS</sequence>
<evidence type="ECO:0000313" key="2">
    <source>
        <dbReference type="EMBL" id="KAK2106688.1"/>
    </source>
</evidence>
<proteinExistence type="predicted"/>
<dbReference type="EMBL" id="JASSZA010000007">
    <property type="protein sequence ID" value="KAK2106688.1"/>
    <property type="molecule type" value="Genomic_DNA"/>
</dbReference>
<gene>
    <name evidence="2" type="ORF">P7K49_016202</name>
</gene>
<feature type="region of interest" description="Disordered" evidence="1">
    <location>
        <begin position="142"/>
        <end position="161"/>
    </location>
</feature>
<accession>A0ABQ9VDD6</accession>
<evidence type="ECO:0000256" key="1">
    <source>
        <dbReference type="SAM" id="MobiDB-lite"/>
    </source>
</evidence>
<comment type="caution">
    <text evidence="2">The sequence shown here is derived from an EMBL/GenBank/DDBJ whole genome shotgun (WGS) entry which is preliminary data.</text>
</comment>
<name>A0ABQ9VDD6_SAGOE</name>
<evidence type="ECO:0000313" key="3">
    <source>
        <dbReference type="Proteomes" id="UP001266305"/>
    </source>
</evidence>
<organism evidence="2 3">
    <name type="scientific">Saguinus oedipus</name>
    <name type="common">Cotton-top tamarin</name>
    <name type="synonym">Oedipomidas oedipus</name>
    <dbReference type="NCBI Taxonomy" id="9490"/>
    <lineage>
        <taxon>Eukaryota</taxon>
        <taxon>Metazoa</taxon>
        <taxon>Chordata</taxon>
        <taxon>Craniata</taxon>
        <taxon>Vertebrata</taxon>
        <taxon>Euteleostomi</taxon>
        <taxon>Mammalia</taxon>
        <taxon>Eutheria</taxon>
        <taxon>Euarchontoglires</taxon>
        <taxon>Primates</taxon>
        <taxon>Haplorrhini</taxon>
        <taxon>Platyrrhini</taxon>
        <taxon>Cebidae</taxon>
        <taxon>Callitrichinae</taxon>
        <taxon>Saguinus</taxon>
    </lineage>
</organism>
<dbReference type="Proteomes" id="UP001266305">
    <property type="component" value="Unassembled WGS sequence"/>
</dbReference>